<accession>B2AXI6</accession>
<keyword evidence="6" id="KW-1185">Reference proteome</keyword>
<dbReference type="OrthoDB" id="4588940at2759"/>
<dbReference type="GeneID" id="6192743"/>
<feature type="signal peptide" evidence="3">
    <location>
        <begin position="1"/>
        <end position="28"/>
    </location>
</feature>
<protein>
    <submittedName>
        <fullName evidence="4">Podospora anserina S mat+ genomic DNA chromosome 7, supercontig 1</fullName>
    </submittedName>
</protein>
<sequence length="441" mass="49309">MNRTMGGLSAPSRCILFLLFIYFEPIAAWRGTNTNQFREWYPQHGHIFEALKQKYCMTQYRQYLTGNTSAVERDILGGGGANSVLTQPVIQCILNNTSEYVKNGMTAAQVLLGVMPTVLAVMGPSTEEMSMLANVARRPLLALMLAAGSPSVYFSRAFEYHDPAQILHDHPSRLPQWRPSMWYYKLSISMAEYIIALAAIANIATLNWELGVKATCTLWTNRTFGPTIWALLGLVVHIFGTIGLRLRVCGWRGPKKEVLEAVKRKKEAVKRKEEAAKRKEESAFHIRERLAPAGGWISSIPRRLLGLLKTEPIPSASEGYDVRIVTFQESKLFLVAAWVGSMATVLHIIFGTLIFSSTIFVGVEDALSIVGRYMASVSICRIILMYELAGLRESVESILLLSRRDTKVREVSTQTTTLSHDFGDDQMIKRQVRATVVSSQV</sequence>
<keyword evidence="2" id="KW-1133">Transmembrane helix</keyword>
<dbReference type="AlphaFoldDB" id="B2AXI6"/>
<feature type="chain" id="PRO_5007639057" evidence="3">
    <location>
        <begin position="29"/>
        <end position="441"/>
    </location>
</feature>
<dbReference type="EMBL" id="CU633900">
    <property type="protein sequence ID" value="CAP69110.1"/>
    <property type="molecule type" value="Genomic_DNA"/>
</dbReference>
<dbReference type="KEGG" id="pan:PODANSg5472"/>
<dbReference type="EMBL" id="FO904942">
    <property type="protein sequence ID" value="CDP32589.1"/>
    <property type="molecule type" value="Genomic_DNA"/>
</dbReference>
<keyword evidence="2" id="KW-0472">Membrane</keyword>
<evidence type="ECO:0000256" key="3">
    <source>
        <dbReference type="SAM" id="SignalP"/>
    </source>
</evidence>
<gene>
    <name evidence="4" type="ORF">PODANS_7_10690</name>
</gene>
<evidence type="ECO:0000313" key="4">
    <source>
        <dbReference type="EMBL" id="CAP69110.1"/>
    </source>
</evidence>
<feature type="transmembrane region" description="Helical" evidence="2">
    <location>
        <begin position="182"/>
        <end position="208"/>
    </location>
</feature>
<evidence type="ECO:0000256" key="1">
    <source>
        <dbReference type="SAM" id="Coils"/>
    </source>
</evidence>
<keyword evidence="1" id="KW-0175">Coiled coil</keyword>
<feature type="coiled-coil region" evidence="1">
    <location>
        <begin position="255"/>
        <end position="282"/>
    </location>
</feature>
<evidence type="ECO:0000313" key="6">
    <source>
        <dbReference type="Proteomes" id="UP000001197"/>
    </source>
</evidence>
<dbReference type="InParanoid" id="B2AXI6"/>
<dbReference type="VEuPathDB" id="FungiDB:PODANS_7_10690"/>
<evidence type="ECO:0000256" key="2">
    <source>
        <dbReference type="SAM" id="Phobius"/>
    </source>
</evidence>
<reference evidence="6" key="3">
    <citation type="journal article" date="2014" name="Genetics">
        <title>Maintaining two mating types: Structure of the mating type locus and its role in heterokaryosis in Podospora anserina.</title>
        <authorList>
            <person name="Grognet P."/>
            <person name="Bidard F."/>
            <person name="Kuchly C."/>
            <person name="Tong L.C.H."/>
            <person name="Coppin E."/>
            <person name="Benkhali J.A."/>
            <person name="Couloux A."/>
            <person name="Wincker P."/>
            <person name="Debuchy R."/>
            <person name="Silar P."/>
        </authorList>
    </citation>
    <scope>GENOME REANNOTATION</scope>
    <source>
        <strain evidence="6">S / ATCC MYA-4624 / DSM 980 / FGSC 10383</strain>
    </source>
</reference>
<keyword evidence="2" id="KW-0812">Transmembrane</keyword>
<dbReference type="RefSeq" id="XP_001908437.1">
    <property type="nucleotide sequence ID" value="XM_001908402.1"/>
</dbReference>
<feature type="transmembrane region" description="Helical" evidence="2">
    <location>
        <begin position="332"/>
        <end position="360"/>
    </location>
</feature>
<reference evidence="4" key="2">
    <citation type="submission" date="2008-07" db="EMBL/GenBank/DDBJ databases">
        <authorList>
            <person name="Genoscope - CEA"/>
        </authorList>
    </citation>
    <scope>NUCLEOTIDE SEQUENCE</scope>
    <source>
        <strain evidence="4">S mat+</strain>
    </source>
</reference>
<feature type="transmembrane region" description="Helical" evidence="2">
    <location>
        <begin position="228"/>
        <end position="246"/>
    </location>
</feature>
<feature type="transmembrane region" description="Helical" evidence="2">
    <location>
        <begin position="366"/>
        <end position="384"/>
    </location>
</feature>
<organism evidence="4">
    <name type="scientific">Podospora anserina (strain S / ATCC MYA-4624 / DSM 980 / FGSC 10383)</name>
    <name type="common">Pleurage anserina</name>
    <dbReference type="NCBI Taxonomy" id="515849"/>
    <lineage>
        <taxon>Eukaryota</taxon>
        <taxon>Fungi</taxon>
        <taxon>Dikarya</taxon>
        <taxon>Ascomycota</taxon>
        <taxon>Pezizomycotina</taxon>
        <taxon>Sordariomycetes</taxon>
        <taxon>Sordariomycetidae</taxon>
        <taxon>Sordariales</taxon>
        <taxon>Podosporaceae</taxon>
        <taxon>Podospora</taxon>
        <taxon>Podospora anserina</taxon>
    </lineage>
</organism>
<keyword evidence="3" id="KW-0732">Signal</keyword>
<dbReference type="eggNOG" id="ENOG502SQ4J">
    <property type="taxonomic scope" value="Eukaryota"/>
</dbReference>
<proteinExistence type="predicted"/>
<evidence type="ECO:0000313" key="5">
    <source>
        <dbReference type="EMBL" id="CDP32589.1"/>
    </source>
</evidence>
<reference evidence="5" key="4">
    <citation type="submission" date="2014-09" db="EMBL/GenBank/DDBJ databases">
        <title>Maintaining two mating types: Structure of the mating type locus and its role in heterokaryosis in Podospora anserina.</title>
        <authorList>
            <person name="Grognet P."/>
            <person name="Bidard F."/>
            <person name="Kuchly C."/>
            <person name="Chan Ho Tong L."/>
            <person name="Coppin E."/>
            <person name="Ait Benkhali J."/>
            <person name="Couloux A."/>
            <person name="Wincker P."/>
            <person name="Debuchy R."/>
            <person name="Silar P."/>
        </authorList>
    </citation>
    <scope>NUCLEOTIDE SEQUENCE</scope>
</reference>
<reference evidence="4 6" key="1">
    <citation type="journal article" date="2008" name="Genome Biol.">
        <title>The genome sequence of the model ascomycete fungus Podospora anserina.</title>
        <authorList>
            <person name="Espagne E."/>
            <person name="Lespinet O."/>
            <person name="Malagnac F."/>
            <person name="Da Silva C."/>
            <person name="Jaillon O."/>
            <person name="Porcel B.M."/>
            <person name="Couloux A."/>
            <person name="Aury J.-M."/>
            <person name="Segurens B."/>
            <person name="Poulain J."/>
            <person name="Anthouard V."/>
            <person name="Grossetete S."/>
            <person name="Khalili H."/>
            <person name="Coppin E."/>
            <person name="Dequard-Chablat M."/>
            <person name="Picard M."/>
            <person name="Contamine V."/>
            <person name="Arnaise S."/>
            <person name="Bourdais A."/>
            <person name="Berteaux-Lecellier V."/>
            <person name="Gautheret D."/>
            <person name="de Vries R.P."/>
            <person name="Battaglia E."/>
            <person name="Coutinho P.M."/>
            <person name="Danchin E.G.J."/>
            <person name="Henrissat B."/>
            <person name="El Khoury R."/>
            <person name="Sainsard-Chanet A."/>
            <person name="Boivin A."/>
            <person name="Pinan-Lucarre B."/>
            <person name="Sellem C.H."/>
            <person name="Debuchy R."/>
            <person name="Wincker P."/>
            <person name="Weissenbach J."/>
            <person name="Silar P."/>
        </authorList>
    </citation>
    <scope>NUCLEOTIDE SEQUENCE [LARGE SCALE GENOMIC DNA]</scope>
    <source>
        <strain evidence="6">S / ATCC MYA-4624 / DSM 980 / FGSC 10383</strain>
        <strain evidence="4">S mat+</strain>
    </source>
</reference>
<name>B2AXI6_PODAN</name>
<dbReference type="Proteomes" id="UP000001197">
    <property type="component" value="Chromosome 7"/>
</dbReference>
<dbReference type="HOGENOM" id="CLU_057711_1_0_1"/>